<feature type="domain" description="NodB homology" evidence="3">
    <location>
        <begin position="275"/>
        <end position="458"/>
    </location>
</feature>
<dbReference type="InterPro" id="IPR011330">
    <property type="entry name" value="Glyco_hydro/deAcase_b/a-brl"/>
</dbReference>
<dbReference type="PROSITE" id="PS51677">
    <property type="entry name" value="NODB"/>
    <property type="match status" value="1"/>
</dbReference>
<evidence type="ECO:0000313" key="4">
    <source>
        <dbReference type="EMBL" id="SDJ50732.1"/>
    </source>
</evidence>
<organism evidence="4 5">
    <name type="scientific">Paenibacillus typhae</name>
    <dbReference type="NCBI Taxonomy" id="1174501"/>
    <lineage>
        <taxon>Bacteria</taxon>
        <taxon>Bacillati</taxon>
        <taxon>Bacillota</taxon>
        <taxon>Bacilli</taxon>
        <taxon>Bacillales</taxon>
        <taxon>Paenibacillaceae</taxon>
        <taxon>Paenibacillus</taxon>
    </lineage>
</organism>
<evidence type="ECO:0000313" key="5">
    <source>
        <dbReference type="Proteomes" id="UP000199050"/>
    </source>
</evidence>
<dbReference type="GO" id="GO:0005975">
    <property type="term" value="P:carbohydrate metabolic process"/>
    <property type="evidence" value="ECO:0007669"/>
    <property type="project" value="InterPro"/>
</dbReference>
<gene>
    <name evidence="4" type="ORF">SAMN05216192_11871</name>
</gene>
<evidence type="ECO:0000256" key="1">
    <source>
        <dbReference type="ARBA" id="ARBA00022723"/>
    </source>
</evidence>
<keyword evidence="1" id="KW-0479">Metal-binding</keyword>
<protein>
    <submittedName>
        <fullName evidence="4">Peptidoglycan/xylan/chitin deacetylase, PgdA/CDA1 family</fullName>
    </submittedName>
</protein>
<dbReference type="InterPro" id="IPR002509">
    <property type="entry name" value="NODB_dom"/>
</dbReference>
<accession>A0A1G8UAE5</accession>
<dbReference type="Proteomes" id="UP000199050">
    <property type="component" value="Unassembled WGS sequence"/>
</dbReference>
<dbReference type="PANTHER" id="PTHR10587:SF133">
    <property type="entry name" value="CHITIN DEACETYLASE 1-RELATED"/>
    <property type="match status" value="1"/>
</dbReference>
<dbReference type="Pfam" id="PF01522">
    <property type="entry name" value="Polysacc_deac_1"/>
    <property type="match status" value="1"/>
</dbReference>
<dbReference type="PANTHER" id="PTHR10587">
    <property type="entry name" value="GLYCOSYL TRANSFERASE-RELATED"/>
    <property type="match status" value="1"/>
</dbReference>
<dbReference type="RefSeq" id="WP_090715646.1">
    <property type="nucleotide sequence ID" value="NZ_CBCSKY010000018.1"/>
</dbReference>
<sequence length="461" mass="50967">MAAHDDNTGLLAELLALGNRDGSCQLELGITRRDSCRRHILSIDEHTYLQIAALGPLSGHKVRLSLYMKWDPFRRTYFSCLIRIRDTFSETLYFDCSESYGRQLLELKAQEYALSLQMDRQEAAADARIMPVLSGYKQAALPGSKYKRKVLLRGLMFGFLLVLLLLRMDVGETWLFADSVEARHTNTNADTASSGASAADRERTGGTGIAAAAKEPVHNVSEAPEAIRPEGLQLLPLSGVAQAAPAPVDQSAQPQALYETIELSGDSYTYSLPEGYVALTFDDGPSSYTRQLVDILVKEGVAANFLFIGVNVSRNPGAVRYADEHGMPVGNHSWDHSDMTANPAEENRINLERASRSLEQLTAAPVTIFRPPYGAVNSRLAEEADSRLAEEADSRRLKVLLWNRDPEDWKAAGPEDILDYFKESEPSGGIYLLHEKQMTLQALPEIIAYLKGRGLKFAVFK</sequence>
<dbReference type="SUPFAM" id="SSF88713">
    <property type="entry name" value="Glycoside hydrolase/deacetylase"/>
    <property type="match status" value="1"/>
</dbReference>
<keyword evidence="5" id="KW-1185">Reference proteome</keyword>
<dbReference type="GO" id="GO:0046872">
    <property type="term" value="F:metal ion binding"/>
    <property type="evidence" value="ECO:0007669"/>
    <property type="project" value="UniProtKB-KW"/>
</dbReference>
<proteinExistence type="predicted"/>
<keyword evidence="2" id="KW-0378">Hydrolase</keyword>
<dbReference type="EMBL" id="FNDX01000018">
    <property type="protein sequence ID" value="SDJ50732.1"/>
    <property type="molecule type" value="Genomic_DNA"/>
</dbReference>
<dbReference type="InterPro" id="IPR050248">
    <property type="entry name" value="Polysacc_deacetylase_ArnD"/>
</dbReference>
<evidence type="ECO:0000256" key="2">
    <source>
        <dbReference type="ARBA" id="ARBA00022801"/>
    </source>
</evidence>
<dbReference type="GO" id="GO:0016810">
    <property type="term" value="F:hydrolase activity, acting on carbon-nitrogen (but not peptide) bonds"/>
    <property type="evidence" value="ECO:0007669"/>
    <property type="project" value="InterPro"/>
</dbReference>
<reference evidence="5" key="1">
    <citation type="submission" date="2016-10" db="EMBL/GenBank/DDBJ databases">
        <authorList>
            <person name="Varghese N."/>
            <person name="Submissions S."/>
        </authorList>
    </citation>
    <scope>NUCLEOTIDE SEQUENCE [LARGE SCALE GENOMIC DNA]</scope>
    <source>
        <strain evidence="5">CGMCC 1.11012</strain>
    </source>
</reference>
<dbReference type="Gene3D" id="3.20.20.370">
    <property type="entry name" value="Glycoside hydrolase/deacetylase"/>
    <property type="match status" value="1"/>
</dbReference>
<name>A0A1G8UAE5_9BACL</name>
<dbReference type="GO" id="GO:0016020">
    <property type="term" value="C:membrane"/>
    <property type="evidence" value="ECO:0007669"/>
    <property type="project" value="TreeGrafter"/>
</dbReference>
<dbReference type="OrthoDB" id="9812065at2"/>
<dbReference type="STRING" id="1174501.SAMN05216192_11871"/>
<dbReference type="AlphaFoldDB" id="A0A1G8UAE5"/>
<dbReference type="CDD" id="cd10917">
    <property type="entry name" value="CE4_NodB_like_6s_7s"/>
    <property type="match status" value="1"/>
</dbReference>
<evidence type="ECO:0000259" key="3">
    <source>
        <dbReference type="PROSITE" id="PS51677"/>
    </source>
</evidence>